<feature type="region of interest" description="Disordered" evidence="3">
    <location>
        <begin position="247"/>
        <end position="272"/>
    </location>
</feature>
<dbReference type="GO" id="GO:0010628">
    <property type="term" value="P:positive regulation of gene expression"/>
    <property type="evidence" value="ECO:0007669"/>
    <property type="project" value="EnsemblMetazoa"/>
</dbReference>
<feature type="compositionally biased region" description="Basic residues" evidence="3">
    <location>
        <begin position="419"/>
        <end position="430"/>
    </location>
</feature>
<dbReference type="OMA" id="PCTRIHD"/>
<reference evidence="4 5" key="2">
    <citation type="journal article" date="2008" name="Bioinformatics">
        <title>Assembly reconciliation.</title>
        <authorList>
            <person name="Zimin A.V."/>
            <person name="Smith D.R."/>
            <person name="Sutton G."/>
            <person name="Yorke J.A."/>
        </authorList>
    </citation>
    <scope>NUCLEOTIDE SEQUENCE [LARGE SCALE GENOMIC DNA]</scope>
    <source>
        <strain evidence="4 5">TSC#14021-0224.01</strain>
    </source>
</reference>
<feature type="compositionally biased region" description="Gly residues" evidence="3">
    <location>
        <begin position="390"/>
        <end position="414"/>
    </location>
</feature>
<evidence type="ECO:0000256" key="3">
    <source>
        <dbReference type="SAM" id="MobiDB-lite"/>
    </source>
</evidence>
<dbReference type="GO" id="GO:0005685">
    <property type="term" value="C:U1 snRNP"/>
    <property type="evidence" value="ECO:0007669"/>
    <property type="project" value="InterPro"/>
</dbReference>
<proteinExistence type="inferred from homology"/>
<feature type="compositionally biased region" description="Basic and acidic residues" evidence="3">
    <location>
        <begin position="255"/>
        <end position="264"/>
    </location>
</feature>
<dbReference type="PhylomeDB" id="B3NXU2"/>
<organism evidence="4 5">
    <name type="scientific">Drosophila erecta</name>
    <name type="common">Fruit fly</name>
    <dbReference type="NCBI Taxonomy" id="7220"/>
    <lineage>
        <taxon>Eukaryota</taxon>
        <taxon>Metazoa</taxon>
        <taxon>Ecdysozoa</taxon>
        <taxon>Arthropoda</taxon>
        <taxon>Hexapoda</taxon>
        <taxon>Insecta</taxon>
        <taxon>Pterygota</taxon>
        <taxon>Neoptera</taxon>
        <taxon>Endopterygota</taxon>
        <taxon>Diptera</taxon>
        <taxon>Brachycera</taxon>
        <taxon>Muscomorpha</taxon>
        <taxon>Ephydroidea</taxon>
        <taxon>Drosophilidae</taxon>
        <taxon>Drosophila</taxon>
        <taxon>Sophophora</taxon>
    </lineage>
</organism>
<accession>B3NXU2</accession>
<keyword evidence="2" id="KW-0175">Coiled coil</keyword>
<protein>
    <recommendedName>
        <fullName evidence="6">Luc7-like protein 3</fullName>
    </recommendedName>
</protein>
<comment type="similarity">
    <text evidence="1">Belongs to the Luc7 family.</text>
</comment>
<dbReference type="GO" id="GO:0006376">
    <property type="term" value="P:mRNA splice site recognition"/>
    <property type="evidence" value="ECO:0007669"/>
    <property type="project" value="InterPro"/>
</dbReference>
<dbReference type="OrthoDB" id="10266921at2759"/>
<feature type="compositionally biased region" description="Basic residues" evidence="3">
    <location>
        <begin position="437"/>
        <end position="447"/>
    </location>
</feature>
<feature type="region of interest" description="Disordered" evidence="3">
    <location>
        <begin position="190"/>
        <end position="212"/>
    </location>
</feature>
<keyword evidence="5" id="KW-1185">Reference proteome</keyword>
<reference evidence="4 5" key="1">
    <citation type="journal article" date="2007" name="Nature">
        <title>Evolution of genes and genomes on the Drosophila phylogeny.</title>
        <authorList>
            <consortium name="Drosophila 12 Genomes Consortium"/>
            <person name="Clark A.G."/>
            <person name="Eisen M.B."/>
            <person name="Smith D.R."/>
            <person name="Bergman C.M."/>
            <person name="Oliver B."/>
            <person name="Markow T.A."/>
            <person name="Kaufman T.C."/>
            <person name="Kellis M."/>
            <person name="Gelbart W."/>
            <person name="Iyer V.N."/>
            <person name="Pollard D.A."/>
            <person name="Sackton T.B."/>
            <person name="Larracuente A.M."/>
            <person name="Singh N.D."/>
            <person name="Abad J.P."/>
            <person name="Abt D.N."/>
            <person name="Adryan B."/>
            <person name="Aguade M."/>
            <person name="Akashi H."/>
            <person name="Anderson W.W."/>
            <person name="Aquadro C.F."/>
            <person name="Ardell D.H."/>
            <person name="Arguello R."/>
            <person name="Artieri C.G."/>
            <person name="Barbash D.A."/>
            <person name="Barker D."/>
            <person name="Barsanti P."/>
            <person name="Batterham P."/>
            <person name="Batzoglou S."/>
            <person name="Begun D."/>
            <person name="Bhutkar A."/>
            <person name="Blanco E."/>
            <person name="Bosak S.A."/>
            <person name="Bradley R.K."/>
            <person name="Brand A.D."/>
            <person name="Brent M.R."/>
            <person name="Brooks A.N."/>
            <person name="Brown R.H."/>
            <person name="Butlin R.K."/>
            <person name="Caggese C."/>
            <person name="Calvi B.R."/>
            <person name="Bernardo de Carvalho A."/>
            <person name="Caspi A."/>
            <person name="Castrezana S."/>
            <person name="Celniker S.E."/>
            <person name="Chang J.L."/>
            <person name="Chapple C."/>
            <person name="Chatterji S."/>
            <person name="Chinwalla A."/>
            <person name="Civetta A."/>
            <person name="Clifton S.W."/>
            <person name="Comeron J.M."/>
            <person name="Costello J.C."/>
            <person name="Coyne J.A."/>
            <person name="Daub J."/>
            <person name="David R.G."/>
            <person name="Delcher A.L."/>
            <person name="Delehaunty K."/>
            <person name="Do C.B."/>
            <person name="Ebling H."/>
            <person name="Edwards K."/>
            <person name="Eickbush T."/>
            <person name="Evans J.D."/>
            <person name="Filipski A."/>
            <person name="Findeiss S."/>
            <person name="Freyhult E."/>
            <person name="Fulton L."/>
            <person name="Fulton R."/>
            <person name="Garcia A.C."/>
            <person name="Gardiner A."/>
            <person name="Garfield D.A."/>
            <person name="Garvin B.E."/>
            <person name="Gibson G."/>
            <person name="Gilbert D."/>
            <person name="Gnerre S."/>
            <person name="Godfrey J."/>
            <person name="Good R."/>
            <person name="Gotea V."/>
            <person name="Gravely B."/>
            <person name="Greenberg A.J."/>
            <person name="Griffiths-Jones S."/>
            <person name="Gross S."/>
            <person name="Guigo R."/>
            <person name="Gustafson E.A."/>
            <person name="Haerty W."/>
            <person name="Hahn M.W."/>
            <person name="Halligan D.L."/>
            <person name="Halpern A.L."/>
            <person name="Halter G.M."/>
            <person name="Han M.V."/>
            <person name="Heger A."/>
            <person name="Hillier L."/>
            <person name="Hinrichs A.S."/>
            <person name="Holmes I."/>
            <person name="Hoskins R.A."/>
            <person name="Hubisz M.J."/>
            <person name="Hultmark D."/>
            <person name="Huntley M.A."/>
            <person name="Jaffe D.B."/>
            <person name="Jagadeeshan S."/>
            <person name="Jeck W.R."/>
            <person name="Johnson J."/>
            <person name="Jones C.D."/>
            <person name="Jordan W.C."/>
            <person name="Karpen G.H."/>
            <person name="Kataoka E."/>
            <person name="Keightley P.D."/>
            <person name="Kheradpour P."/>
            <person name="Kirkness E.F."/>
            <person name="Koerich L.B."/>
            <person name="Kristiansen K."/>
            <person name="Kudrna D."/>
            <person name="Kulathinal R.J."/>
            <person name="Kumar S."/>
            <person name="Kwok R."/>
            <person name="Lander E."/>
            <person name="Langley C.H."/>
            <person name="Lapoint R."/>
            <person name="Lazzaro B.P."/>
            <person name="Lee S.J."/>
            <person name="Levesque L."/>
            <person name="Li R."/>
            <person name="Lin C.F."/>
            <person name="Lin M.F."/>
            <person name="Lindblad-Toh K."/>
            <person name="Llopart A."/>
            <person name="Long M."/>
            <person name="Low L."/>
            <person name="Lozovsky E."/>
            <person name="Lu J."/>
            <person name="Luo M."/>
            <person name="Machado C.A."/>
            <person name="Makalowski W."/>
            <person name="Marzo M."/>
            <person name="Matsuda M."/>
            <person name="Matzkin L."/>
            <person name="McAllister B."/>
            <person name="McBride C.S."/>
            <person name="McKernan B."/>
            <person name="McKernan K."/>
            <person name="Mendez-Lago M."/>
            <person name="Minx P."/>
            <person name="Mollenhauer M.U."/>
            <person name="Montooth K."/>
            <person name="Mount S.M."/>
            <person name="Mu X."/>
            <person name="Myers E."/>
            <person name="Negre B."/>
            <person name="Newfeld S."/>
            <person name="Nielsen R."/>
            <person name="Noor M.A."/>
            <person name="O'Grady P."/>
            <person name="Pachter L."/>
            <person name="Papaceit M."/>
            <person name="Parisi M.J."/>
            <person name="Parisi M."/>
            <person name="Parts L."/>
            <person name="Pedersen J.S."/>
            <person name="Pesole G."/>
            <person name="Phillippy A.M."/>
            <person name="Ponting C.P."/>
            <person name="Pop M."/>
            <person name="Porcelli D."/>
            <person name="Powell J.R."/>
            <person name="Prohaska S."/>
            <person name="Pruitt K."/>
            <person name="Puig M."/>
            <person name="Quesneville H."/>
            <person name="Ram K.R."/>
            <person name="Rand D."/>
            <person name="Rasmussen M.D."/>
            <person name="Reed L.K."/>
            <person name="Reenan R."/>
            <person name="Reily A."/>
            <person name="Remington K.A."/>
            <person name="Rieger T.T."/>
            <person name="Ritchie M.G."/>
            <person name="Robin C."/>
            <person name="Rogers Y.H."/>
            <person name="Rohde C."/>
            <person name="Rozas J."/>
            <person name="Rubenfield M.J."/>
            <person name="Ruiz A."/>
            <person name="Russo S."/>
            <person name="Salzberg S.L."/>
            <person name="Sanchez-Gracia A."/>
            <person name="Saranga D.J."/>
            <person name="Sato H."/>
            <person name="Schaeffer S.W."/>
            <person name="Schatz M.C."/>
            <person name="Schlenke T."/>
            <person name="Schwartz R."/>
            <person name="Segarra C."/>
            <person name="Singh R.S."/>
            <person name="Sirot L."/>
            <person name="Sirota M."/>
            <person name="Sisneros N.B."/>
            <person name="Smith C.D."/>
            <person name="Smith T.F."/>
            <person name="Spieth J."/>
            <person name="Stage D.E."/>
            <person name="Stark A."/>
            <person name="Stephan W."/>
            <person name="Strausberg R.L."/>
            <person name="Strempel S."/>
            <person name="Sturgill D."/>
            <person name="Sutton G."/>
            <person name="Sutton G.G."/>
            <person name="Tao W."/>
            <person name="Teichmann S."/>
            <person name="Tobari Y.N."/>
            <person name="Tomimura Y."/>
            <person name="Tsolas J.M."/>
            <person name="Valente V.L."/>
            <person name="Venter E."/>
            <person name="Venter J.C."/>
            <person name="Vicario S."/>
            <person name="Vieira F.G."/>
            <person name="Vilella A.J."/>
            <person name="Villasante A."/>
            <person name="Walenz B."/>
            <person name="Wang J."/>
            <person name="Wasserman M."/>
            <person name="Watts T."/>
            <person name="Wilson D."/>
            <person name="Wilson R.K."/>
            <person name="Wing R.A."/>
            <person name="Wolfner M.F."/>
            <person name="Wong A."/>
            <person name="Wong G.K."/>
            <person name="Wu C.I."/>
            <person name="Wu G."/>
            <person name="Yamamoto D."/>
            <person name="Yang H.P."/>
            <person name="Yang S.P."/>
            <person name="Yorke J.A."/>
            <person name="Yoshida K."/>
            <person name="Zdobnov E."/>
            <person name="Zhang P."/>
            <person name="Zhang Y."/>
            <person name="Zimin A.V."/>
            <person name="Baldwin J."/>
            <person name="Abdouelleil A."/>
            <person name="Abdulkadir J."/>
            <person name="Abebe A."/>
            <person name="Abera B."/>
            <person name="Abreu J."/>
            <person name="Acer S.C."/>
            <person name="Aftuck L."/>
            <person name="Alexander A."/>
            <person name="An P."/>
            <person name="Anderson E."/>
            <person name="Anderson S."/>
            <person name="Arachi H."/>
            <person name="Azer M."/>
            <person name="Bachantsang P."/>
            <person name="Barry A."/>
            <person name="Bayul T."/>
            <person name="Berlin A."/>
            <person name="Bessette D."/>
            <person name="Bloom T."/>
            <person name="Blye J."/>
            <person name="Boguslavskiy L."/>
            <person name="Bonnet C."/>
            <person name="Boukhgalter B."/>
            <person name="Bourzgui I."/>
            <person name="Brown A."/>
            <person name="Cahill P."/>
            <person name="Channer S."/>
            <person name="Cheshatsang Y."/>
            <person name="Chuda L."/>
            <person name="Citroen M."/>
            <person name="Collymore A."/>
            <person name="Cooke P."/>
            <person name="Costello M."/>
            <person name="D'Aco K."/>
            <person name="Daza R."/>
            <person name="De Haan G."/>
            <person name="DeGray S."/>
            <person name="DeMaso C."/>
            <person name="Dhargay N."/>
            <person name="Dooley K."/>
            <person name="Dooley E."/>
            <person name="Doricent M."/>
            <person name="Dorje P."/>
            <person name="Dorjee K."/>
            <person name="Dupes A."/>
            <person name="Elong R."/>
            <person name="Falk J."/>
            <person name="Farina A."/>
            <person name="Faro S."/>
            <person name="Ferguson D."/>
            <person name="Fisher S."/>
            <person name="Foley C.D."/>
            <person name="Franke A."/>
            <person name="Friedrich D."/>
            <person name="Gadbois L."/>
            <person name="Gearin G."/>
            <person name="Gearin C.R."/>
            <person name="Giannoukos G."/>
            <person name="Goode T."/>
            <person name="Graham J."/>
            <person name="Grandbois E."/>
            <person name="Grewal S."/>
            <person name="Gyaltsen K."/>
            <person name="Hafez N."/>
            <person name="Hagos B."/>
            <person name="Hall J."/>
            <person name="Henson C."/>
            <person name="Hollinger A."/>
            <person name="Honan T."/>
            <person name="Huard M.D."/>
            <person name="Hughes L."/>
            <person name="Hurhula B."/>
            <person name="Husby M.E."/>
            <person name="Kamat A."/>
            <person name="Kanga B."/>
            <person name="Kashin S."/>
            <person name="Khazanovich D."/>
            <person name="Kisner P."/>
            <person name="Lance K."/>
            <person name="Lara M."/>
            <person name="Lee W."/>
            <person name="Lennon N."/>
            <person name="Letendre F."/>
            <person name="LeVine R."/>
            <person name="Lipovsky A."/>
            <person name="Liu X."/>
            <person name="Liu J."/>
            <person name="Liu S."/>
            <person name="Lokyitsang T."/>
            <person name="Lokyitsang Y."/>
            <person name="Lubonja R."/>
            <person name="Lui A."/>
            <person name="MacDonald P."/>
            <person name="Magnisalis V."/>
            <person name="Maru K."/>
            <person name="Matthews C."/>
            <person name="McCusker W."/>
            <person name="McDonough S."/>
            <person name="Mehta T."/>
            <person name="Meldrim J."/>
            <person name="Meneus L."/>
            <person name="Mihai O."/>
            <person name="Mihalev A."/>
            <person name="Mihova T."/>
            <person name="Mittelman R."/>
            <person name="Mlenga V."/>
            <person name="Montmayeur A."/>
            <person name="Mulrain L."/>
            <person name="Navidi A."/>
            <person name="Naylor J."/>
            <person name="Negash T."/>
            <person name="Nguyen T."/>
            <person name="Nguyen N."/>
            <person name="Nicol R."/>
            <person name="Norbu C."/>
            <person name="Norbu N."/>
            <person name="Novod N."/>
            <person name="O'Neill B."/>
            <person name="Osman S."/>
            <person name="Markiewicz E."/>
            <person name="Oyono O.L."/>
            <person name="Patti C."/>
            <person name="Phunkhang P."/>
            <person name="Pierre F."/>
            <person name="Priest M."/>
            <person name="Raghuraman S."/>
            <person name="Rege F."/>
            <person name="Reyes R."/>
            <person name="Rise C."/>
            <person name="Rogov P."/>
            <person name="Ross K."/>
            <person name="Ryan E."/>
            <person name="Settipalli S."/>
            <person name="Shea T."/>
            <person name="Sherpa N."/>
            <person name="Shi L."/>
            <person name="Shih D."/>
            <person name="Sparrow T."/>
            <person name="Spaulding J."/>
            <person name="Stalker J."/>
            <person name="Stange-Thomann N."/>
            <person name="Stavropoulos S."/>
            <person name="Stone C."/>
            <person name="Strader C."/>
            <person name="Tesfaye S."/>
            <person name="Thomson T."/>
            <person name="Thoulutsang Y."/>
            <person name="Thoulutsang D."/>
            <person name="Topham K."/>
            <person name="Topping I."/>
            <person name="Tsamla T."/>
            <person name="Vassiliev H."/>
            <person name="Vo A."/>
            <person name="Wangchuk T."/>
            <person name="Wangdi T."/>
            <person name="Weiand M."/>
            <person name="Wilkinson J."/>
            <person name="Wilson A."/>
            <person name="Yadav S."/>
            <person name="Young G."/>
            <person name="Yu Q."/>
            <person name="Zembek L."/>
            <person name="Zhong D."/>
            <person name="Zimmer A."/>
            <person name="Zwirko Z."/>
            <person name="Jaffe D.B."/>
            <person name="Alvarez P."/>
            <person name="Brockman W."/>
            <person name="Butler J."/>
            <person name="Chin C."/>
            <person name="Gnerre S."/>
            <person name="Grabherr M."/>
            <person name="Kleber M."/>
            <person name="Mauceli E."/>
            <person name="MacCallum I."/>
        </authorList>
    </citation>
    <scope>NUCLEOTIDE SEQUENCE [LARGE SCALE GENOMIC DNA]</scope>
    <source>
        <strain evidence="4 5">TSC#14021-0224.01</strain>
    </source>
</reference>
<dbReference type="InterPro" id="IPR004882">
    <property type="entry name" value="Luc7-rel"/>
</dbReference>
<dbReference type="GO" id="GO:0003729">
    <property type="term" value="F:mRNA binding"/>
    <property type="evidence" value="ECO:0007669"/>
    <property type="project" value="InterPro"/>
</dbReference>
<evidence type="ECO:0008006" key="6">
    <source>
        <dbReference type="Google" id="ProtNLM"/>
    </source>
</evidence>
<feature type="region of interest" description="Disordered" evidence="3">
    <location>
        <begin position="324"/>
        <end position="447"/>
    </location>
</feature>
<gene>
    <name evidence="4" type="primary">Dere\GG17666</name>
    <name evidence="4" type="synonym">dere_GLEANR_2574</name>
    <name evidence="4" type="synonym">GG17666</name>
    <name evidence="4" type="ORF">Dere_GG17666</name>
</gene>
<dbReference type="HOGENOM" id="CLU_030397_2_1_1"/>
<dbReference type="eggNOG" id="KOG0796">
    <property type="taxonomic scope" value="Eukaryota"/>
</dbReference>
<dbReference type="EMBL" id="CH954180">
    <property type="protein sequence ID" value="EDV47393.1"/>
    <property type="molecule type" value="Genomic_DNA"/>
</dbReference>
<evidence type="ECO:0000256" key="1">
    <source>
        <dbReference type="ARBA" id="ARBA00005655"/>
    </source>
</evidence>
<dbReference type="PANTHER" id="PTHR12375">
    <property type="entry name" value="RNA-BINDING PROTEIN LUC7-RELATED"/>
    <property type="match status" value="1"/>
</dbReference>
<evidence type="ECO:0000313" key="4">
    <source>
        <dbReference type="EMBL" id="EDV47393.1"/>
    </source>
</evidence>
<feature type="compositionally biased region" description="Basic residues" evidence="3">
    <location>
        <begin position="372"/>
        <end position="387"/>
    </location>
</feature>
<dbReference type="Pfam" id="PF03194">
    <property type="entry name" value="LUC7"/>
    <property type="match status" value="2"/>
</dbReference>
<evidence type="ECO:0000256" key="2">
    <source>
        <dbReference type="SAM" id="Coils"/>
    </source>
</evidence>
<feature type="compositionally biased region" description="Basic and acidic residues" evidence="3">
    <location>
        <begin position="324"/>
        <end position="364"/>
    </location>
</feature>
<feature type="coiled-coil region" evidence="2">
    <location>
        <begin position="123"/>
        <end position="183"/>
    </location>
</feature>
<dbReference type="AlphaFoldDB" id="B3NXU2"/>
<dbReference type="Proteomes" id="UP000008711">
    <property type="component" value="Unassembled WGS sequence"/>
</dbReference>
<evidence type="ECO:0000313" key="5">
    <source>
        <dbReference type="Proteomes" id="UP000008711"/>
    </source>
</evidence>
<sequence length="447" mass="50565">MVDAARQMLDELMGRNRNLHPSEAGAKVNWEDPEFCQFYNVKFCPHDLFINTRADLGPCARIHDEEARHLYEDARPSQRKRQYEDEFLRFCNVMLHDVDRKIQKGKQRLLLMQRDQPNITTPMSRHQEQMSNLTARINKLLSEAEEAGIRGDVDQAQDLMTLCEELKEEKEQLMQQHEANHKTISSISLTKSPEDELQQQSRSSPVANPSEEIPTTLPAAITLDEAPDAAPSSAPAAGPVVTTADDAGEVAGSASEDKTEKTDSKAAGWSHDAMPEKQMKVCEICGAFLIVGDAQQRIEDHLMGKQHLGYSKLRNAVAEINEARQKEREQEERRRREGRVQRFHSYESRREPRSEYRERSRDYVQNRQPSDRRHHHHKSHHSSHHSYSRSGGGGGGSGGGGGGVGSGGGGGGGSSSRNNRSHHNHNHNHYRHDSRERHCRSRSRSRY</sequence>
<name>B3NXU2_DROER</name>
<dbReference type="KEGG" id="der:6551601"/>
<feature type="compositionally biased region" description="Polar residues" evidence="3">
    <location>
        <begin position="198"/>
        <end position="207"/>
    </location>
</feature>